<dbReference type="InterPro" id="IPR007497">
    <property type="entry name" value="SIMPL/DUF541"/>
</dbReference>
<feature type="signal peptide" evidence="1">
    <location>
        <begin position="1"/>
        <end position="25"/>
    </location>
</feature>
<proteinExistence type="predicted"/>
<dbReference type="RefSeq" id="WP_176955980.1">
    <property type="nucleotide sequence ID" value="NZ_FNFO01000003.1"/>
</dbReference>
<dbReference type="InterPro" id="IPR052022">
    <property type="entry name" value="26kDa_periplasmic_antigen"/>
</dbReference>
<evidence type="ECO:0000313" key="3">
    <source>
        <dbReference type="Proteomes" id="UP000198510"/>
    </source>
</evidence>
<dbReference type="STRING" id="1075417.SAMN05421823_103660"/>
<keyword evidence="3" id="KW-1185">Reference proteome</keyword>
<evidence type="ECO:0008006" key="4">
    <source>
        <dbReference type="Google" id="ProtNLM"/>
    </source>
</evidence>
<evidence type="ECO:0000313" key="2">
    <source>
        <dbReference type="EMBL" id="SDK82853.1"/>
    </source>
</evidence>
<protein>
    <recommendedName>
        <fullName evidence="4">SIMPL domain-containing protein</fullName>
    </recommendedName>
</protein>
<evidence type="ECO:0000256" key="1">
    <source>
        <dbReference type="SAM" id="SignalP"/>
    </source>
</evidence>
<dbReference type="AlphaFoldDB" id="A0A1G9F3P2"/>
<keyword evidence="1" id="KW-0732">Signal</keyword>
<name>A0A1G9F3P2_9BACT</name>
<dbReference type="Gene3D" id="3.30.110.170">
    <property type="entry name" value="Protein of unknown function (DUF541), domain 1"/>
    <property type="match status" value="1"/>
</dbReference>
<dbReference type="Proteomes" id="UP000198510">
    <property type="component" value="Unassembled WGS sequence"/>
</dbReference>
<dbReference type="PANTHER" id="PTHR34387:SF1">
    <property type="entry name" value="PERIPLASMIC IMMUNOGENIC PROTEIN"/>
    <property type="match status" value="1"/>
</dbReference>
<dbReference type="PANTHER" id="PTHR34387">
    <property type="entry name" value="SLR1258 PROTEIN"/>
    <property type="match status" value="1"/>
</dbReference>
<gene>
    <name evidence="2" type="ORF">SAMN05421823_103660</name>
</gene>
<sequence length="236" mass="27116">MRSIHYRRAFYAVFLVLFLTSTVFAQTSEQASLRKIEVTGSAEREIVPDEIYFLISLREYMNGTNKTTIDQLENQLQRAVKRAGVDPNDLRIEDVQGFRNYWQKQKEKNFLTGKQYRLKLKTPDKINEILAGIDDKGIDRTDVLSYSHSQIETFRREVKIEALKAAREKATYLLAAIDEQVGPVQEIQEIDNGYSGPQPMMRVANMAMEADAAAAPPIDFKTIKLRYEVRTVFAIQ</sequence>
<reference evidence="2 3" key="1">
    <citation type="submission" date="2016-10" db="EMBL/GenBank/DDBJ databases">
        <authorList>
            <person name="de Groot N.N."/>
        </authorList>
    </citation>
    <scope>NUCLEOTIDE SEQUENCE [LARGE SCALE GENOMIC DNA]</scope>
    <source>
        <strain evidence="2 3">DSM 25186</strain>
    </source>
</reference>
<dbReference type="Pfam" id="PF04402">
    <property type="entry name" value="SIMPL"/>
    <property type="match status" value="1"/>
</dbReference>
<dbReference type="GO" id="GO:0006974">
    <property type="term" value="P:DNA damage response"/>
    <property type="evidence" value="ECO:0007669"/>
    <property type="project" value="TreeGrafter"/>
</dbReference>
<organism evidence="2 3">
    <name type="scientific">Catalinimonas alkaloidigena</name>
    <dbReference type="NCBI Taxonomy" id="1075417"/>
    <lineage>
        <taxon>Bacteria</taxon>
        <taxon>Pseudomonadati</taxon>
        <taxon>Bacteroidota</taxon>
        <taxon>Cytophagia</taxon>
        <taxon>Cytophagales</taxon>
        <taxon>Catalimonadaceae</taxon>
        <taxon>Catalinimonas</taxon>
    </lineage>
</organism>
<accession>A0A1G9F3P2</accession>
<feature type="chain" id="PRO_5011713026" description="SIMPL domain-containing protein" evidence="1">
    <location>
        <begin position="26"/>
        <end position="236"/>
    </location>
</feature>
<dbReference type="EMBL" id="FNFO01000003">
    <property type="protein sequence ID" value="SDK82853.1"/>
    <property type="molecule type" value="Genomic_DNA"/>
</dbReference>
<dbReference type="Gene3D" id="3.30.70.2970">
    <property type="entry name" value="Protein of unknown function (DUF541), domain 2"/>
    <property type="match status" value="1"/>
</dbReference>